<sequence>MAGSNDINRNESKVRVMGLKSKTDWPFNKFVVFNSDYVEDLFGLLIQWELGRVE</sequence>
<keyword evidence="2" id="KW-1185">Reference proteome</keyword>
<comment type="caution">
    <text evidence="1">The sequence shown here is derived from an EMBL/GenBank/DDBJ whole genome shotgun (WGS) entry which is preliminary data.</text>
</comment>
<proteinExistence type="predicted"/>
<name>A0A7J7DL30_TRIWF</name>
<evidence type="ECO:0000313" key="1">
    <source>
        <dbReference type="EMBL" id="KAF5746979.1"/>
    </source>
</evidence>
<dbReference type="EMBL" id="JAAARO010000006">
    <property type="protein sequence ID" value="KAF5746979.1"/>
    <property type="molecule type" value="Genomic_DNA"/>
</dbReference>
<dbReference type="Proteomes" id="UP000593562">
    <property type="component" value="Unassembled WGS sequence"/>
</dbReference>
<evidence type="ECO:0000313" key="2">
    <source>
        <dbReference type="Proteomes" id="UP000593562"/>
    </source>
</evidence>
<dbReference type="AlphaFoldDB" id="A0A7J7DL30"/>
<reference evidence="1 2" key="1">
    <citation type="journal article" date="2020" name="Nat. Commun.">
        <title>Genome of Tripterygium wilfordii and identification of cytochrome P450 involved in triptolide biosynthesis.</title>
        <authorList>
            <person name="Tu L."/>
            <person name="Su P."/>
            <person name="Zhang Z."/>
            <person name="Gao L."/>
            <person name="Wang J."/>
            <person name="Hu T."/>
            <person name="Zhou J."/>
            <person name="Zhang Y."/>
            <person name="Zhao Y."/>
            <person name="Liu Y."/>
            <person name="Song Y."/>
            <person name="Tong Y."/>
            <person name="Lu Y."/>
            <person name="Yang J."/>
            <person name="Xu C."/>
            <person name="Jia M."/>
            <person name="Peters R.J."/>
            <person name="Huang L."/>
            <person name="Gao W."/>
        </authorList>
    </citation>
    <scope>NUCLEOTIDE SEQUENCE [LARGE SCALE GENOMIC DNA]</scope>
    <source>
        <strain evidence="2">cv. XIE 37</strain>
        <tissue evidence="1">Leaf</tissue>
    </source>
</reference>
<dbReference type="InParanoid" id="A0A7J7DL30"/>
<protein>
    <submittedName>
        <fullName evidence="1">Uncharacterized protein</fullName>
    </submittedName>
</protein>
<accession>A0A7J7DL30</accession>
<organism evidence="1 2">
    <name type="scientific">Tripterygium wilfordii</name>
    <name type="common">Thunder God vine</name>
    <dbReference type="NCBI Taxonomy" id="458696"/>
    <lineage>
        <taxon>Eukaryota</taxon>
        <taxon>Viridiplantae</taxon>
        <taxon>Streptophyta</taxon>
        <taxon>Embryophyta</taxon>
        <taxon>Tracheophyta</taxon>
        <taxon>Spermatophyta</taxon>
        <taxon>Magnoliopsida</taxon>
        <taxon>eudicotyledons</taxon>
        <taxon>Gunneridae</taxon>
        <taxon>Pentapetalae</taxon>
        <taxon>rosids</taxon>
        <taxon>fabids</taxon>
        <taxon>Celastrales</taxon>
        <taxon>Celastraceae</taxon>
        <taxon>Tripterygium</taxon>
    </lineage>
</organism>
<gene>
    <name evidence="1" type="ORF">HS088_TW06G01156</name>
</gene>